<name>A0A378L8N3_9GAMM</name>
<accession>A0A378L8N3</accession>
<sequence length="369" mass="41927">MPSNTVETSLPNDDENPPLLPPPRSLKINKKTDHFFISINKKGVHSFIMLGMYDPAKNKIQNLLCRVGKMGNNTNPNYVTNIQSICNALFFSNKSRLGDEGVWREKLGANPISYQAYDITYDQYLDFVQKLESLQTPDNKFGCYKPVILKEPEEEEQLGDSPEPAVLDPDQATLTYSEDNVLLPSDVSKIKKSVSELSVRNTCRHSAIALVEEVQHAPVGSLVSSSFFMELPYRTLLVHGKPSEDIPFYVLPAPPTAFAQIADAQQKIVNKLYIRMENMLCLEPDSEDTQAKFLKLKELYLDLVGPKKKLSLDSLLQHIETWKSDNQATLEVLRKTYFWDSFVKRTSSTMKLIDEIEDDLEKTRQLHHG</sequence>
<evidence type="ECO:0000256" key="1">
    <source>
        <dbReference type="SAM" id="MobiDB-lite"/>
    </source>
</evidence>
<keyword evidence="4" id="KW-1185">Reference proteome</keyword>
<evidence type="ECO:0000313" key="2">
    <source>
        <dbReference type="EMBL" id="KTD77435.1"/>
    </source>
</evidence>
<dbReference type="EMBL" id="LNYZ01000013">
    <property type="protein sequence ID" value="KTD77435.1"/>
    <property type="molecule type" value="Genomic_DNA"/>
</dbReference>
<evidence type="ECO:0000313" key="3">
    <source>
        <dbReference type="EMBL" id="STY22710.1"/>
    </source>
</evidence>
<dbReference type="EMBL" id="UGOY01000001">
    <property type="protein sequence ID" value="STY22710.1"/>
    <property type="molecule type" value="Genomic_DNA"/>
</dbReference>
<protein>
    <submittedName>
        <fullName evidence="3">Uncharacterized protein</fullName>
    </submittedName>
</protein>
<dbReference type="Proteomes" id="UP000054820">
    <property type="component" value="Unassembled WGS sequence"/>
</dbReference>
<dbReference type="RefSeq" id="WP_238585404.1">
    <property type="nucleotide sequence ID" value="NZ_CAAAIO010000040.1"/>
</dbReference>
<reference evidence="3 5" key="2">
    <citation type="submission" date="2018-06" db="EMBL/GenBank/DDBJ databases">
        <authorList>
            <consortium name="Pathogen Informatics"/>
            <person name="Doyle S."/>
        </authorList>
    </citation>
    <scope>NUCLEOTIDE SEQUENCE [LARGE SCALE GENOMIC DNA]</scope>
    <source>
        <strain evidence="3 5">NCTC11991</strain>
    </source>
</reference>
<reference evidence="2 4" key="1">
    <citation type="submission" date="2015-11" db="EMBL/GenBank/DDBJ databases">
        <title>Genomic analysis of 38 Legionella species identifies large and diverse effector repertoires.</title>
        <authorList>
            <person name="Burstein D."/>
            <person name="Amaro F."/>
            <person name="Zusman T."/>
            <person name="Lifshitz Z."/>
            <person name="Cohen O."/>
            <person name="Gilbert J.A."/>
            <person name="Pupko T."/>
            <person name="Shuman H.A."/>
            <person name="Segal G."/>
        </authorList>
    </citation>
    <scope>NUCLEOTIDE SEQUENCE [LARGE SCALE GENOMIC DNA]</scope>
    <source>
        <strain evidence="2 4">SC-18-C9</strain>
    </source>
</reference>
<gene>
    <name evidence="2" type="ORF">Lstg_1792</name>
    <name evidence="3" type="ORF">NCTC11991_01300</name>
</gene>
<feature type="region of interest" description="Disordered" evidence="1">
    <location>
        <begin position="1"/>
        <end position="23"/>
    </location>
</feature>
<proteinExistence type="predicted"/>
<dbReference type="Proteomes" id="UP000255110">
    <property type="component" value="Unassembled WGS sequence"/>
</dbReference>
<dbReference type="AlphaFoldDB" id="A0A378L8N3"/>
<evidence type="ECO:0000313" key="4">
    <source>
        <dbReference type="Proteomes" id="UP000054820"/>
    </source>
</evidence>
<dbReference type="STRING" id="460.Lstg_1792"/>
<evidence type="ECO:0000313" key="5">
    <source>
        <dbReference type="Proteomes" id="UP000255110"/>
    </source>
</evidence>
<organism evidence="3 5">
    <name type="scientific">Legionella steigerwaltii</name>
    <dbReference type="NCBI Taxonomy" id="460"/>
    <lineage>
        <taxon>Bacteria</taxon>
        <taxon>Pseudomonadati</taxon>
        <taxon>Pseudomonadota</taxon>
        <taxon>Gammaproteobacteria</taxon>
        <taxon>Legionellales</taxon>
        <taxon>Legionellaceae</taxon>
        <taxon>Legionella</taxon>
    </lineage>
</organism>